<keyword evidence="5" id="KW-0808">Transferase</keyword>
<dbReference type="PANTHER" id="PTHR46632:SF16">
    <property type="entry name" value="E3 UBIQUITIN-PROTEIN LIGASE SINA-LIKE 10"/>
    <property type="match status" value="1"/>
</dbReference>
<evidence type="ECO:0000256" key="5">
    <source>
        <dbReference type="ARBA" id="ARBA00022679"/>
    </source>
</evidence>
<feature type="compositionally biased region" description="Acidic residues" evidence="12">
    <location>
        <begin position="51"/>
        <end position="66"/>
    </location>
</feature>
<evidence type="ECO:0000256" key="11">
    <source>
        <dbReference type="PROSITE-ProRule" id="PRU00455"/>
    </source>
</evidence>
<keyword evidence="6" id="KW-0479">Metal-binding</keyword>
<dbReference type="InterPro" id="IPR013010">
    <property type="entry name" value="Znf_SIAH"/>
</dbReference>
<comment type="catalytic activity">
    <reaction evidence="1">
        <text>S-ubiquitinyl-[E2 ubiquitin-conjugating enzyme]-L-cysteine + [acceptor protein]-L-lysine = [E2 ubiquitin-conjugating enzyme]-L-cysteine + N(6)-ubiquitinyl-[acceptor protein]-L-lysine.</text>
        <dbReference type="EC" id="2.3.2.27"/>
    </reaction>
</comment>
<dbReference type="EMBL" id="JAGGNH010000009">
    <property type="protein sequence ID" value="KAJ0962746.1"/>
    <property type="molecule type" value="Genomic_DNA"/>
</dbReference>
<feature type="domain" description="SIAH-type" evidence="13">
    <location>
        <begin position="161"/>
        <end position="219"/>
    </location>
</feature>
<dbReference type="InterPro" id="IPR013083">
    <property type="entry name" value="Znf_RING/FYVE/PHD"/>
</dbReference>
<dbReference type="OrthoDB" id="4788989at2759"/>
<keyword evidence="7 11" id="KW-0863">Zinc-finger</keyword>
<dbReference type="PROSITE" id="PS51081">
    <property type="entry name" value="ZF_SIAH"/>
    <property type="match status" value="1"/>
</dbReference>
<dbReference type="Pfam" id="PF21362">
    <property type="entry name" value="Sina_RING"/>
    <property type="match status" value="1"/>
</dbReference>
<keyword evidence="9" id="KW-0862">Zinc</keyword>
<dbReference type="SUPFAM" id="SSF49599">
    <property type="entry name" value="TRAF domain-like"/>
    <property type="match status" value="1"/>
</dbReference>
<dbReference type="Gene3D" id="3.30.40.10">
    <property type="entry name" value="Zinc/RING finger domain, C3HC4 (zinc finger)"/>
    <property type="match status" value="1"/>
</dbReference>
<sequence length="336" mass="37948">MAKFSVDDAGSTRRKRKKMSGAAEESQSKIRDPHSQNQDGMVESEERAVEEVENEEEEEEQLEEESEREKEKRIEEGGDFGTSNWSQTVVRIDTDVLFLEAKTSVLDCSRCCRPFRPPIHQCVDGHVVCSPCLLSLSGKCPDCSEPIGLIRCLALERVIESLQTRCINARYGCNTTLSYLHRDTHHKICNYRPCTCPVSPCAFRGSSRSLSHHFLRHHRNSAVKFRYGHYFPAALNRTENPFLVLLGEDGRLFLLLNNNDTTRGSALSMICICSGYEGSNFEYELSVGEKTTLKLKTSVESTNEWKGVYPTDIFLFVPKGFFSSNCIFVGVSINKC</sequence>
<dbReference type="InterPro" id="IPR044286">
    <property type="entry name" value="SINL_plant"/>
</dbReference>
<keyword evidence="15" id="KW-1185">Reference proteome</keyword>
<dbReference type="EC" id="2.3.2.27" evidence="4"/>
<evidence type="ECO:0000256" key="6">
    <source>
        <dbReference type="ARBA" id="ARBA00022723"/>
    </source>
</evidence>
<reference evidence="14" key="1">
    <citation type="submission" date="2021-03" db="EMBL/GenBank/DDBJ databases">
        <authorList>
            <person name="Li Z."/>
            <person name="Yang C."/>
        </authorList>
    </citation>
    <scope>NUCLEOTIDE SEQUENCE</scope>
    <source>
        <strain evidence="14">Dzin_1.0</strain>
        <tissue evidence="14">Leaf</tissue>
    </source>
</reference>
<evidence type="ECO:0000256" key="1">
    <source>
        <dbReference type="ARBA" id="ARBA00000900"/>
    </source>
</evidence>
<dbReference type="GO" id="GO:0008270">
    <property type="term" value="F:zinc ion binding"/>
    <property type="evidence" value="ECO:0007669"/>
    <property type="project" value="UniProtKB-KW"/>
</dbReference>
<organism evidence="14 15">
    <name type="scientific">Dioscorea zingiberensis</name>
    <dbReference type="NCBI Taxonomy" id="325984"/>
    <lineage>
        <taxon>Eukaryota</taxon>
        <taxon>Viridiplantae</taxon>
        <taxon>Streptophyta</taxon>
        <taxon>Embryophyta</taxon>
        <taxon>Tracheophyta</taxon>
        <taxon>Spermatophyta</taxon>
        <taxon>Magnoliopsida</taxon>
        <taxon>Liliopsida</taxon>
        <taxon>Dioscoreales</taxon>
        <taxon>Dioscoreaceae</taxon>
        <taxon>Dioscorea</taxon>
    </lineage>
</organism>
<dbReference type="Pfam" id="PF21361">
    <property type="entry name" value="Sina_ZnF"/>
    <property type="match status" value="1"/>
</dbReference>
<comment type="pathway">
    <text evidence="2">Protein modification; protein ubiquitination.</text>
</comment>
<evidence type="ECO:0000313" key="15">
    <source>
        <dbReference type="Proteomes" id="UP001085076"/>
    </source>
</evidence>
<feature type="compositionally biased region" description="Basic and acidic residues" evidence="12">
    <location>
        <begin position="67"/>
        <end position="76"/>
    </location>
</feature>
<dbReference type="AlphaFoldDB" id="A0A9D5H4D6"/>
<dbReference type="GO" id="GO:0061630">
    <property type="term" value="F:ubiquitin protein ligase activity"/>
    <property type="evidence" value="ECO:0007669"/>
    <property type="project" value="UniProtKB-EC"/>
</dbReference>
<evidence type="ECO:0000256" key="9">
    <source>
        <dbReference type="ARBA" id="ARBA00022833"/>
    </source>
</evidence>
<comment type="similarity">
    <text evidence="3">Belongs to the SINA (Seven in absentia) family.</text>
</comment>
<evidence type="ECO:0000256" key="8">
    <source>
        <dbReference type="ARBA" id="ARBA00022786"/>
    </source>
</evidence>
<dbReference type="PANTHER" id="PTHR46632">
    <property type="entry name" value="E3 UBIQUITIN-PROTEIN LIGASE SINA-LIKE 4"/>
    <property type="match status" value="1"/>
</dbReference>
<protein>
    <recommendedName>
        <fullName evidence="4">RING-type E3 ubiquitin transferase</fullName>
        <ecNumber evidence="4">2.3.2.27</ecNumber>
    </recommendedName>
</protein>
<gene>
    <name evidence="14" type="ORF">J5N97_027868</name>
</gene>
<evidence type="ECO:0000256" key="7">
    <source>
        <dbReference type="ARBA" id="ARBA00022771"/>
    </source>
</evidence>
<evidence type="ECO:0000256" key="2">
    <source>
        <dbReference type="ARBA" id="ARBA00004906"/>
    </source>
</evidence>
<accession>A0A9D5H4D6</accession>
<dbReference type="Proteomes" id="UP001085076">
    <property type="component" value="Miscellaneous, Linkage group lg09"/>
</dbReference>
<comment type="function">
    <text evidence="10">E3 ubiquitin-protein ligase that mediates ubiquitination and subsequent proteasomal degradation of target proteins. E3 ubiquitin ligases accept ubiquitin from an E2 ubiquitin-conjugating enzyme in the form of a thioester and then directly transfers the ubiquitin to targeted substrates. It probably triggers the ubiquitin-mediated degradation of different substrates.</text>
</comment>
<evidence type="ECO:0000259" key="13">
    <source>
        <dbReference type="PROSITE" id="PS51081"/>
    </source>
</evidence>
<name>A0A9D5H4D6_9LILI</name>
<dbReference type="InterPro" id="IPR049548">
    <property type="entry name" value="Sina-like_RING"/>
</dbReference>
<proteinExistence type="inferred from homology"/>
<comment type="caution">
    <text evidence="14">The sequence shown here is derived from an EMBL/GenBank/DDBJ whole genome shotgun (WGS) entry which is preliminary data.</text>
</comment>
<evidence type="ECO:0000256" key="4">
    <source>
        <dbReference type="ARBA" id="ARBA00012483"/>
    </source>
</evidence>
<evidence type="ECO:0000256" key="10">
    <source>
        <dbReference type="ARBA" id="ARBA00024004"/>
    </source>
</evidence>
<evidence type="ECO:0000256" key="3">
    <source>
        <dbReference type="ARBA" id="ARBA00009119"/>
    </source>
</evidence>
<evidence type="ECO:0000256" key="12">
    <source>
        <dbReference type="SAM" id="MobiDB-lite"/>
    </source>
</evidence>
<evidence type="ECO:0000313" key="14">
    <source>
        <dbReference type="EMBL" id="KAJ0962746.1"/>
    </source>
</evidence>
<feature type="region of interest" description="Disordered" evidence="12">
    <location>
        <begin position="1"/>
        <end position="79"/>
    </location>
</feature>
<reference evidence="14" key="2">
    <citation type="journal article" date="2022" name="Hortic Res">
        <title>The genome of Dioscorea zingiberensis sheds light on the biosynthesis, origin and evolution of the medicinally important diosgenin saponins.</title>
        <authorList>
            <person name="Li Y."/>
            <person name="Tan C."/>
            <person name="Li Z."/>
            <person name="Guo J."/>
            <person name="Li S."/>
            <person name="Chen X."/>
            <person name="Wang C."/>
            <person name="Dai X."/>
            <person name="Yang H."/>
            <person name="Song W."/>
            <person name="Hou L."/>
            <person name="Xu J."/>
            <person name="Tong Z."/>
            <person name="Xu A."/>
            <person name="Yuan X."/>
            <person name="Wang W."/>
            <person name="Yang Q."/>
            <person name="Chen L."/>
            <person name="Sun Z."/>
            <person name="Wang K."/>
            <person name="Pan B."/>
            <person name="Chen J."/>
            <person name="Bao Y."/>
            <person name="Liu F."/>
            <person name="Qi X."/>
            <person name="Gang D.R."/>
            <person name="Wen J."/>
            <person name="Li J."/>
        </authorList>
    </citation>
    <scope>NUCLEOTIDE SEQUENCE</scope>
    <source>
        <strain evidence="14">Dzin_1.0</strain>
    </source>
</reference>
<keyword evidence="8" id="KW-0833">Ubl conjugation pathway</keyword>